<dbReference type="Gene3D" id="1.25.40.10">
    <property type="entry name" value="Tetratricopeptide repeat domain"/>
    <property type="match status" value="1"/>
</dbReference>
<keyword evidence="2" id="KW-1185">Reference proteome</keyword>
<dbReference type="InterPro" id="IPR011990">
    <property type="entry name" value="TPR-like_helical_dom_sf"/>
</dbReference>
<organism evidence="1 2">
    <name type="scientific">Candidatus Thiodictyon syntrophicum</name>
    <dbReference type="NCBI Taxonomy" id="1166950"/>
    <lineage>
        <taxon>Bacteria</taxon>
        <taxon>Pseudomonadati</taxon>
        <taxon>Pseudomonadota</taxon>
        <taxon>Gammaproteobacteria</taxon>
        <taxon>Chromatiales</taxon>
        <taxon>Chromatiaceae</taxon>
        <taxon>Thiodictyon</taxon>
    </lineage>
</organism>
<reference evidence="1 2" key="1">
    <citation type="submission" date="2017-03" db="EMBL/GenBank/DDBJ databases">
        <title>Complete genome sequence of Candidatus 'Thiodictyon syntrophicum' sp. nov. strain Cad16T, a photolithoautotroph purple sulfur bacterium isolated from an alpine meromictic lake.</title>
        <authorList>
            <person name="Luedin S.M."/>
            <person name="Pothier J.F."/>
            <person name="Danza F."/>
            <person name="Storelli N."/>
            <person name="Wittwer M."/>
            <person name="Tonolla M."/>
        </authorList>
    </citation>
    <scope>NUCLEOTIDE SEQUENCE [LARGE SCALE GENOMIC DNA]</scope>
    <source>
        <strain evidence="1 2">Cad16T</strain>
    </source>
</reference>
<proteinExistence type="predicted"/>
<accession>A0A2K8UD79</accession>
<dbReference type="RefSeq" id="WP_100921218.1">
    <property type="nucleotide sequence ID" value="NZ_CP020370.1"/>
</dbReference>
<dbReference type="EMBL" id="CP020370">
    <property type="protein sequence ID" value="AUB83532.1"/>
    <property type="molecule type" value="Genomic_DNA"/>
</dbReference>
<evidence type="ECO:0000313" key="2">
    <source>
        <dbReference type="Proteomes" id="UP000232638"/>
    </source>
</evidence>
<sequence length="215" mass="23614">MRDPLIALGTAIRLIFILLAAPPVIADDPRMNAAEAATLPTWCLVFNQTGRLLPQDTKNPELAAKLAAFQRSGCSGHHHYCWALAWANRGYFRQESDRTPADFYYGRGIANLEYVLGNSQSTCSLIPEMHTKAGEWETLRGHPKEAEERFRKAIGIKPTHIQAYIGLCDLFESLGNNDSAIATLQIGIKANPTSSALKKKLARLQARISGKTAAP</sequence>
<gene>
    <name evidence="1" type="ORF">THSYN_22995</name>
</gene>
<dbReference type="SUPFAM" id="SSF48452">
    <property type="entry name" value="TPR-like"/>
    <property type="match status" value="1"/>
</dbReference>
<evidence type="ECO:0000313" key="1">
    <source>
        <dbReference type="EMBL" id="AUB83532.1"/>
    </source>
</evidence>
<dbReference type="Proteomes" id="UP000232638">
    <property type="component" value="Chromosome"/>
</dbReference>
<dbReference type="Pfam" id="PF14559">
    <property type="entry name" value="TPR_19"/>
    <property type="match status" value="1"/>
</dbReference>
<dbReference type="OrthoDB" id="5770968at2"/>
<name>A0A2K8UD79_9GAMM</name>
<protein>
    <submittedName>
        <fullName evidence="1">Uncharacterized protein</fullName>
    </submittedName>
</protein>
<dbReference type="KEGG" id="tsy:THSYN_22995"/>
<dbReference type="AlphaFoldDB" id="A0A2K8UD79"/>